<dbReference type="CDD" id="cd01075">
    <property type="entry name" value="NAD_bind_Leu_Phe_Val_DH"/>
    <property type="match status" value="1"/>
</dbReference>
<dbReference type="InterPro" id="IPR006095">
    <property type="entry name" value="Glu/Leu/Phe/Val/Trp_DH"/>
</dbReference>
<gene>
    <name evidence="6" type="ORF">SNE35_16500</name>
</gene>
<reference evidence="6 7" key="1">
    <citation type="submission" date="2023-11" db="EMBL/GenBank/DDBJ databases">
        <title>Paucibacter sp. nov., isolated from fresh soil in Korea.</title>
        <authorList>
            <person name="Le N.T.T."/>
        </authorList>
    </citation>
    <scope>NUCLEOTIDE SEQUENCE [LARGE SCALE GENOMIC DNA]</scope>
    <source>
        <strain evidence="6 7">R3-3</strain>
    </source>
</reference>
<dbReference type="Gene3D" id="3.40.50.720">
    <property type="entry name" value="NAD(P)-binding Rossmann-like Domain"/>
    <property type="match status" value="1"/>
</dbReference>
<keyword evidence="3" id="KW-0520">NAD</keyword>
<dbReference type="SUPFAM" id="SSF53223">
    <property type="entry name" value="Aminoacid dehydrogenase-like, N-terminal domain"/>
    <property type="match status" value="1"/>
</dbReference>
<dbReference type="SUPFAM" id="SSF51735">
    <property type="entry name" value="NAD(P)-binding Rossmann-fold domains"/>
    <property type="match status" value="1"/>
</dbReference>
<name>A0ABU5DIK4_9BURK</name>
<dbReference type="PANTHER" id="PTHR42722">
    <property type="entry name" value="LEUCINE DEHYDROGENASE"/>
    <property type="match status" value="1"/>
</dbReference>
<dbReference type="InterPro" id="IPR016211">
    <property type="entry name" value="Glu/Phe/Leu/Val/Trp_DH_bac/arc"/>
</dbReference>
<dbReference type="InterPro" id="IPR046346">
    <property type="entry name" value="Aminoacid_DH-like_N_sf"/>
</dbReference>
<evidence type="ECO:0000313" key="6">
    <source>
        <dbReference type="EMBL" id="MDY0746120.1"/>
    </source>
</evidence>
<accession>A0ABU5DIK4</accession>
<organism evidence="6 7">
    <name type="scientific">Roseateles agri</name>
    <dbReference type="NCBI Taxonomy" id="3098619"/>
    <lineage>
        <taxon>Bacteria</taxon>
        <taxon>Pseudomonadati</taxon>
        <taxon>Pseudomonadota</taxon>
        <taxon>Betaproteobacteria</taxon>
        <taxon>Burkholderiales</taxon>
        <taxon>Sphaerotilaceae</taxon>
        <taxon>Roseateles</taxon>
    </lineage>
</organism>
<evidence type="ECO:0000256" key="4">
    <source>
        <dbReference type="RuleBase" id="RU004417"/>
    </source>
</evidence>
<keyword evidence="7" id="KW-1185">Reference proteome</keyword>
<dbReference type="InterPro" id="IPR036291">
    <property type="entry name" value="NAD(P)-bd_dom_sf"/>
</dbReference>
<dbReference type="Proteomes" id="UP001285263">
    <property type="component" value="Unassembled WGS sequence"/>
</dbReference>
<comment type="caution">
    <text evidence="6">The sequence shown here is derived from an EMBL/GenBank/DDBJ whole genome shotgun (WGS) entry which is preliminary data.</text>
</comment>
<comment type="similarity">
    <text evidence="1 4">Belongs to the Glu/Leu/Phe/Val dehydrogenases family.</text>
</comment>
<dbReference type="PRINTS" id="PR00082">
    <property type="entry name" value="GLFDHDRGNASE"/>
</dbReference>
<dbReference type="Pfam" id="PF00208">
    <property type="entry name" value="ELFV_dehydrog"/>
    <property type="match status" value="2"/>
</dbReference>
<dbReference type="InterPro" id="IPR006096">
    <property type="entry name" value="Glu/Leu/Phe/Val/Trp_DH_C"/>
</dbReference>
<keyword evidence="2 4" id="KW-0560">Oxidoreductase</keyword>
<dbReference type="RefSeq" id="WP_320424020.1">
    <property type="nucleotide sequence ID" value="NZ_JAXCLA010000005.1"/>
</dbReference>
<evidence type="ECO:0000256" key="2">
    <source>
        <dbReference type="ARBA" id="ARBA00023002"/>
    </source>
</evidence>
<proteinExistence type="inferred from homology"/>
<dbReference type="InterPro" id="IPR006097">
    <property type="entry name" value="Glu/Leu/Phe/Val/Trp_DH_dimer"/>
</dbReference>
<evidence type="ECO:0000259" key="5">
    <source>
        <dbReference type="SMART" id="SM00839"/>
    </source>
</evidence>
<feature type="domain" description="Glutamate/phenylalanine/leucine/valine/L-tryptophan dehydrogenase C-terminal" evidence="5">
    <location>
        <begin position="169"/>
        <end position="372"/>
    </location>
</feature>
<dbReference type="PIRSF" id="PIRSF000188">
    <property type="entry name" value="Phe_leu_dh"/>
    <property type="match status" value="1"/>
</dbReference>
<dbReference type="Pfam" id="PF02812">
    <property type="entry name" value="ELFV_dehydrog_N"/>
    <property type="match status" value="1"/>
</dbReference>
<protein>
    <submittedName>
        <fullName evidence="6">Glu/Leu/Phe/Val dehydrogenase dimerization domain-containing protein</fullName>
    </submittedName>
</protein>
<dbReference type="PANTHER" id="PTHR42722:SF1">
    <property type="entry name" value="VALINE DEHYDROGENASE"/>
    <property type="match status" value="1"/>
</dbReference>
<dbReference type="EMBL" id="JAXCLA010000005">
    <property type="protein sequence ID" value="MDY0746120.1"/>
    <property type="molecule type" value="Genomic_DNA"/>
</dbReference>
<sequence length="373" mass="38946">MNAMTDLSRVLADHASAASIPSSLFGLPDQPAHERVLLAADEQTGLKAILAVHSTARGPAFGGCRFWTYDNELAALNDALRLSQGMSLKNALADLPFGGGKAVILKPAQWNASQFDRPALFAAFARAVQSLAGSYITAEDVGTTTADMLGMQQITPYVSGIPRAGAFGGDPSPKTAWGVFVSIRAGVRQVLGRESLEGVRVALQGLGAVGWHLAEFLHQAGAKLVVADIDAAKVARAVEQFGAQAVGVHEILAAEVDVVAPNALGATLNAQSIPALRAALVCGAANNQLATAADGDALQARGITYLPDYLVNAGGIISVAREYRNEGEEQAVMAEVSKIGDRVVELLERVKHEDSTPGRVADAWARSKLVKPA</sequence>
<dbReference type="SMART" id="SM00839">
    <property type="entry name" value="ELFV_dehydrog"/>
    <property type="match status" value="1"/>
</dbReference>
<evidence type="ECO:0000256" key="1">
    <source>
        <dbReference type="ARBA" id="ARBA00006382"/>
    </source>
</evidence>
<evidence type="ECO:0000256" key="3">
    <source>
        <dbReference type="ARBA" id="ARBA00023027"/>
    </source>
</evidence>
<evidence type="ECO:0000313" key="7">
    <source>
        <dbReference type="Proteomes" id="UP001285263"/>
    </source>
</evidence>
<dbReference type="Gene3D" id="3.40.50.10860">
    <property type="entry name" value="Leucine Dehydrogenase, chain A, domain 1"/>
    <property type="match status" value="1"/>
</dbReference>